<organism evidence="1 2">
    <name type="scientific">Paenibacillus riograndensis SBR5</name>
    <dbReference type="NCBI Taxonomy" id="1073571"/>
    <lineage>
        <taxon>Bacteria</taxon>
        <taxon>Bacillati</taxon>
        <taxon>Bacillota</taxon>
        <taxon>Bacilli</taxon>
        <taxon>Bacillales</taxon>
        <taxon>Paenibacillaceae</taxon>
        <taxon>Paenibacillus</taxon>
        <taxon>Paenibacillus sonchi group</taxon>
    </lineage>
</organism>
<dbReference type="KEGG" id="pri:PRIO_0231"/>
<proteinExistence type="predicted"/>
<evidence type="ECO:0000313" key="1">
    <source>
        <dbReference type="EMBL" id="CQR51485.1"/>
    </source>
</evidence>
<accession>A0A0E4CU31</accession>
<dbReference type="EMBL" id="LN831776">
    <property type="protein sequence ID" value="CQR51485.1"/>
    <property type="molecule type" value="Genomic_DNA"/>
</dbReference>
<protein>
    <submittedName>
        <fullName evidence="1">Uncharacterized protein</fullName>
    </submittedName>
</protein>
<dbReference type="InterPro" id="IPR016024">
    <property type="entry name" value="ARM-type_fold"/>
</dbReference>
<dbReference type="SUPFAM" id="SSF48371">
    <property type="entry name" value="ARM repeat"/>
    <property type="match status" value="1"/>
</dbReference>
<dbReference type="AlphaFoldDB" id="A0A0E4CU31"/>
<gene>
    <name evidence="1" type="ORF">PRIO_0231</name>
</gene>
<dbReference type="Proteomes" id="UP000033163">
    <property type="component" value="Chromosome I"/>
</dbReference>
<evidence type="ECO:0000313" key="2">
    <source>
        <dbReference type="Proteomes" id="UP000033163"/>
    </source>
</evidence>
<dbReference type="RefSeq" id="WP_020425745.1">
    <property type="nucleotide sequence ID" value="NZ_AGBD01000028.1"/>
</dbReference>
<name>A0A0E4CU31_9BACL</name>
<sequence length="1010" mass="107640">MAGSSAGRIDLDLELNYGAFQRQLSGIAGTANGMVGSAFKGLGGIIAGAFAVGGLVHFGKTAIGLASDLQEVQNVVDVTFGAMAQDINNWSTSLIDDFGLSELAGKKYASTMGAMLKSSGMTGLQMEQMSKQLTELSADMASFYNLSNQEAFEKVFSGMTGETEPLKALGINMSVANMEAYAMSQGIDKAWNSMSQLEQTTLRASYLMKTTADAQGDFARTSNSWANQVKVMGEQWRIFQGTMGAGFINILTPVLRGLNWLIAKLQVAAAYFKAFTELIFGNAAGGSSGGVAAQPISDMGTAAGDTAGALGDLGGAADKTGKKAKKAGKDVKGSLAGFDQLNILADSAAGALDDAAGSVAGVGAGLGAGLGGGFGDIDLGAPDINVDPINAKVAAWVEGLKVSFNTARKAVSDAWVNVQPLFQPLIDAMTPIDQSVTNMGNTFLRLMNDVLKPLATYIVGDFIPTVVTSTLQNFVPVFADALVGAFDLADKTFANLTTTLTDLTNSTWLPNMEIMKNALVSNMPLMATAVNSLIQDTLLPAADFFANDFVMPIFKSVVETFVPVITNTAVNAVNVFTNTLTNFAGRAKELWEGTLMPQFTRLRDVILEIMPQIGGAVDKLLNEILIPFVDYAVNDFIMPIAQKITEVLAPVFTDILVTAFQEASSAFEWAVDMIVDIYNTLIKPTFDLIKQIVLDVLDIIKKAWDEHGQKILDGVKEFLNNVKNTLKKLWDEVLKPIIEPFLKTMKELWEGTISKIIDKVVNLVAKLIESALEIYNDFISPLINFVIDLLAPAFVKGFNIALNIVKTVIEGIGEFISGLLDALDGLIDFVTGVFTGNWSKAWEGVKKIFKGVFDSLWGIVKIPLNLIIDGINHVIDALNSISIDIPEIDVFGKKVGGGSIGINLNHIPPLARGGIISTPTIAQIGERGTEAVVPLENTPFVDKLASALGTAVLTAMQMGQASSSTSDPYSQQETTLQIDGVTLARVLAPYLAQENKRTGSAIIRNVTTAR</sequence>
<dbReference type="PATRIC" id="fig|1073571.4.peg.215"/>
<dbReference type="HOGENOM" id="CLU_011599_0_0_9"/>
<reference evidence="2" key="1">
    <citation type="submission" date="2015-03" db="EMBL/GenBank/DDBJ databases">
        <authorList>
            <person name="Wibberg D."/>
        </authorList>
    </citation>
    <scope>NUCLEOTIDE SEQUENCE [LARGE SCALE GENOMIC DNA]</scope>
</reference>